<dbReference type="OrthoDB" id="9798191at2"/>
<dbReference type="AlphaFoldDB" id="A0A370HPP4"/>
<dbReference type="InterPro" id="IPR050490">
    <property type="entry name" value="Bact_solute-bd_prot1"/>
</dbReference>
<feature type="signal peptide" evidence="9">
    <location>
        <begin position="1"/>
        <end position="24"/>
    </location>
</feature>
<evidence type="ECO:0000313" key="10">
    <source>
        <dbReference type="EMBL" id="RDI59921.1"/>
    </source>
</evidence>
<dbReference type="GO" id="GO:0042597">
    <property type="term" value="C:periplasmic space"/>
    <property type="evidence" value="ECO:0007669"/>
    <property type="project" value="UniProtKB-SubCell"/>
</dbReference>
<evidence type="ECO:0000256" key="6">
    <source>
        <dbReference type="ARBA" id="ARBA00022764"/>
    </source>
</evidence>
<gene>
    <name evidence="10" type="ORF">DES45_103177</name>
</gene>
<dbReference type="Gene3D" id="3.40.190.10">
    <property type="entry name" value="Periplasmic binding protein-like II"/>
    <property type="match status" value="2"/>
</dbReference>
<dbReference type="SUPFAM" id="SSF53850">
    <property type="entry name" value="Periplasmic binding protein-like II"/>
    <property type="match status" value="1"/>
</dbReference>
<evidence type="ECO:0000256" key="3">
    <source>
        <dbReference type="ARBA" id="ARBA00022448"/>
    </source>
</evidence>
<comment type="caution">
    <text evidence="10">The sequence shown here is derived from an EMBL/GenBank/DDBJ whole genome shotgun (WGS) entry which is preliminary data.</text>
</comment>
<dbReference type="Proteomes" id="UP000254925">
    <property type="component" value="Unassembled WGS sequence"/>
</dbReference>
<evidence type="ECO:0000313" key="11">
    <source>
        <dbReference type="Proteomes" id="UP000254925"/>
    </source>
</evidence>
<protein>
    <recommendedName>
        <fullName evidence="8">Probable sugar-binding periplasmic protein</fullName>
    </recommendedName>
</protein>
<feature type="chain" id="PRO_5017044139" description="Probable sugar-binding periplasmic protein" evidence="9">
    <location>
        <begin position="25"/>
        <end position="414"/>
    </location>
</feature>
<evidence type="ECO:0000256" key="7">
    <source>
        <dbReference type="ARBA" id="ARBA00049629"/>
    </source>
</evidence>
<evidence type="ECO:0000256" key="2">
    <source>
        <dbReference type="ARBA" id="ARBA00008520"/>
    </source>
</evidence>
<dbReference type="PANTHER" id="PTHR43649:SF28">
    <property type="entry name" value="BINDING PROTEIN COMPONENT OF ABC SUGAR TRANSPORTER-RELATED"/>
    <property type="match status" value="1"/>
</dbReference>
<accession>A0A370HPP4</accession>
<organism evidence="10 11">
    <name type="scientific">Microvirga subterranea</name>
    <dbReference type="NCBI Taxonomy" id="186651"/>
    <lineage>
        <taxon>Bacteria</taxon>
        <taxon>Pseudomonadati</taxon>
        <taxon>Pseudomonadota</taxon>
        <taxon>Alphaproteobacteria</taxon>
        <taxon>Hyphomicrobiales</taxon>
        <taxon>Methylobacteriaceae</taxon>
        <taxon>Microvirga</taxon>
    </lineage>
</organism>
<dbReference type="RefSeq" id="WP_114769641.1">
    <property type="nucleotide sequence ID" value="NZ_QQBB01000003.1"/>
</dbReference>
<reference evidence="10 11" key="1">
    <citation type="submission" date="2018-07" db="EMBL/GenBank/DDBJ databases">
        <title>Genomic Encyclopedia of Type Strains, Phase IV (KMG-IV): sequencing the most valuable type-strain genomes for metagenomic binning, comparative biology and taxonomic classification.</title>
        <authorList>
            <person name="Goeker M."/>
        </authorList>
    </citation>
    <scope>NUCLEOTIDE SEQUENCE [LARGE SCALE GENOMIC DNA]</scope>
    <source>
        <strain evidence="10 11">DSM 14364</strain>
    </source>
</reference>
<comment type="subcellular location">
    <subcellularLocation>
        <location evidence="1">Periplasm</location>
    </subcellularLocation>
</comment>
<keyword evidence="11" id="KW-1185">Reference proteome</keyword>
<dbReference type="InterPro" id="IPR006059">
    <property type="entry name" value="SBP"/>
</dbReference>
<sequence>MRLKTRVSAYTLAIALVWTSGASAQQMKAEVLHWWTSAGESAAVKVFADQFTKAGGTWVDNAIAGGANARTAGINRMVGGNPPTMMQFNTGKQFDELVSNDLVRDVEAQAKAGKWREIMPKPIVDATVREGKFYAVPVNIHGQNWLFYNTKVFADAGLEPPKTFPELIASGEKLKAKGIIPIALGGQPNWEHNLFRAALVGHGGADMFRAVYGKRDPKILKDPKFKETVELFGKMRALVDPGSPGRNWNDATALVITNKAAMHFNGDWAKGEFIAAGQTAGKEYGCTLVGEGGGKLVIGGDVFVFPATKDKNALATQDKLIEVLLDPTSQIEFNKKKGSIPVRMDVDVSSMDVCAQKSHAVLSDPANQVEAMELLSPPNFSGAMQDAVTQFWNTPNMSADTFIEKVTAAMRDAG</sequence>
<evidence type="ECO:0000256" key="4">
    <source>
        <dbReference type="ARBA" id="ARBA00022597"/>
    </source>
</evidence>
<proteinExistence type="inferred from homology"/>
<evidence type="ECO:0000256" key="8">
    <source>
        <dbReference type="ARBA" id="ARBA00049753"/>
    </source>
</evidence>
<evidence type="ECO:0000256" key="1">
    <source>
        <dbReference type="ARBA" id="ARBA00004418"/>
    </source>
</evidence>
<comment type="similarity">
    <text evidence="2">Belongs to the bacterial solute-binding protein 1 family.</text>
</comment>
<comment type="function">
    <text evidence="7">Part of a binding-protein-dependent transport system for a sugar.</text>
</comment>
<keyword evidence="4" id="KW-0762">Sugar transport</keyword>
<dbReference type="PANTHER" id="PTHR43649">
    <property type="entry name" value="ARABINOSE-BINDING PROTEIN-RELATED"/>
    <property type="match status" value="1"/>
</dbReference>
<keyword evidence="6" id="KW-0574">Periplasm</keyword>
<dbReference type="Pfam" id="PF01547">
    <property type="entry name" value="SBP_bac_1"/>
    <property type="match status" value="1"/>
</dbReference>
<dbReference type="EMBL" id="QQBB01000003">
    <property type="protein sequence ID" value="RDI59921.1"/>
    <property type="molecule type" value="Genomic_DNA"/>
</dbReference>
<evidence type="ECO:0000256" key="5">
    <source>
        <dbReference type="ARBA" id="ARBA00022729"/>
    </source>
</evidence>
<keyword evidence="3" id="KW-0813">Transport</keyword>
<evidence type="ECO:0000256" key="9">
    <source>
        <dbReference type="SAM" id="SignalP"/>
    </source>
</evidence>
<keyword evidence="5 9" id="KW-0732">Signal</keyword>
<name>A0A370HPP4_9HYPH</name>